<evidence type="ECO:0000313" key="2">
    <source>
        <dbReference type="EMBL" id="MFD2234242.1"/>
    </source>
</evidence>
<organism evidence="2 3">
    <name type="scientific">Phaeospirillum tilakii</name>
    <dbReference type="NCBI Taxonomy" id="741673"/>
    <lineage>
        <taxon>Bacteria</taxon>
        <taxon>Pseudomonadati</taxon>
        <taxon>Pseudomonadota</taxon>
        <taxon>Alphaproteobacteria</taxon>
        <taxon>Rhodospirillales</taxon>
        <taxon>Rhodospirillaceae</taxon>
        <taxon>Phaeospirillum</taxon>
    </lineage>
</organism>
<evidence type="ECO:0000259" key="1">
    <source>
        <dbReference type="Pfam" id="PF08861"/>
    </source>
</evidence>
<dbReference type="Pfam" id="PF08861">
    <property type="entry name" value="DUF1828"/>
    <property type="match status" value="1"/>
</dbReference>
<sequence>MMEMTTAATILDANPLIESVDAVPKGHVRIATAFRYPDGSSVDLFIANRSDLLADVVPVTLTDFGNTFLWLDQLDIRPLKSARRKRQTMDVLEIYDITHAKGALSCEVVPDDLVSGIIRLGQACIRIADLAFTQRITAQGSFVEEVESVIDDTGLDYQTNIKVVGHAGIVVPVDFLIRARRVETAVFTLPAESSNPALAHQRANEVFARSFDLRDWPGQRVAALDDRRQIYRDDDLSRLCDIGTTIIPISDAGTFRDMLMVA</sequence>
<proteinExistence type="predicted"/>
<name>A0ABW5CE25_9PROT</name>
<dbReference type="Proteomes" id="UP001597296">
    <property type="component" value="Unassembled WGS sequence"/>
</dbReference>
<feature type="domain" description="DUF1828" evidence="1">
    <location>
        <begin position="32"/>
        <end position="127"/>
    </location>
</feature>
<reference evidence="3" key="1">
    <citation type="journal article" date="2019" name="Int. J. Syst. Evol. Microbiol.">
        <title>The Global Catalogue of Microorganisms (GCM) 10K type strain sequencing project: providing services to taxonomists for standard genome sequencing and annotation.</title>
        <authorList>
            <consortium name="The Broad Institute Genomics Platform"/>
            <consortium name="The Broad Institute Genome Sequencing Center for Infectious Disease"/>
            <person name="Wu L."/>
            <person name="Ma J."/>
        </authorList>
    </citation>
    <scope>NUCLEOTIDE SEQUENCE [LARGE SCALE GENOMIC DNA]</scope>
    <source>
        <strain evidence="3">KCTC 15012</strain>
    </source>
</reference>
<comment type="caution">
    <text evidence="2">The sequence shown here is derived from an EMBL/GenBank/DDBJ whole genome shotgun (WGS) entry which is preliminary data.</text>
</comment>
<evidence type="ECO:0000313" key="3">
    <source>
        <dbReference type="Proteomes" id="UP001597296"/>
    </source>
</evidence>
<dbReference type="RefSeq" id="WP_377316267.1">
    <property type="nucleotide sequence ID" value="NZ_JBHUIY010000018.1"/>
</dbReference>
<dbReference type="InterPro" id="IPR014960">
    <property type="entry name" value="DUF1828"/>
</dbReference>
<protein>
    <submittedName>
        <fullName evidence="2">DUF1828 domain-containing protein</fullName>
    </submittedName>
</protein>
<gene>
    <name evidence="2" type="ORF">ACFSNB_10540</name>
</gene>
<dbReference type="EMBL" id="JBHUIY010000018">
    <property type="protein sequence ID" value="MFD2234242.1"/>
    <property type="molecule type" value="Genomic_DNA"/>
</dbReference>
<keyword evidence="3" id="KW-1185">Reference proteome</keyword>
<accession>A0ABW5CE25</accession>